<accession>A0A8J6C6M7</accession>
<keyword evidence="3" id="KW-1185">Reference proteome</keyword>
<dbReference type="Proteomes" id="UP000751190">
    <property type="component" value="Unassembled WGS sequence"/>
</dbReference>
<evidence type="ECO:0000256" key="1">
    <source>
        <dbReference type="SAM" id="MobiDB-lite"/>
    </source>
</evidence>
<dbReference type="AlphaFoldDB" id="A0A8J6C6M7"/>
<name>A0A8J6C6M7_DIALT</name>
<reference evidence="2" key="1">
    <citation type="submission" date="2021-05" db="EMBL/GenBank/DDBJ databases">
        <title>The genome of the haptophyte Pavlova lutheri (Diacronema luteri, Pavlovales) - a model for lipid biosynthesis in eukaryotic algae.</title>
        <authorList>
            <person name="Hulatt C.J."/>
            <person name="Posewitz M.C."/>
        </authorList>
    </citation>
    <scope>NUCLEOTIDE SEQUENCE</scope>
    <source>
        <strain evidence="2">NIVA-4/92</strain>
    </source>
</reference>
<proteinExistence type="predicted"/>
<evidence type="ECO:0000313" key="3">
    <source>
        <dbReference type="Proteomes" id="UP000751190"/>
    </source>
</evidence>
<protein>
    <submittedName>
        <fullName evidence="2">Uncharacterized protein</fullName>
    </submittedName>
</protein>
<feature type="region of interest" description="Disordered" evidence="1">
    <location>
        <begin position="191"/>
        <end position="225"/>
    </location>
</feature>
<evidence type="ECO:0000313" key="2">
    <source>
        <dbReference type="EMBL" id="KAG8463702.1"/>
    </source>
</evidence>
<organism evidence="2 3">
    <name type="scientific">Diacronema lutheri</name>
    <name type="common">Unicellular marine alga</name>
    <name type="synonym">Monochrysis lutheri</name>
    <dbReference type="NCBI Taxonomy" id="2081491"/>
    <lineage>
        <taxon>Eukaryota</taxon>
        <taxon>Haptista</taxon>
        <taxon>Haptophyta</taxon>
        <taxon>Pavlovophyceae</taxon>
        <taxon>Pavlovales</taxon>
        <taxon>Pavlovaceae</taxon>
        <taxon>Diacronema</taxon>
    </lineage>
</organism>
<gene>
    <name evidence="2" type="ORF">KFE25_003975</name>
</gene>
<dbReference type="OrthoDB" id="10654694at2759"/>
<dbReference type="EMBL" id="JAGTXO010000015">
    <property type="protein sequence ID" value="KAG8463702.1"/>
    <property type="molecule type" value="Genomic_DNA"/>
</dbReference>
<sequence>MSAMPNDASAAALAETHAEHIDVSREPDLKTLQVPPPVDSSVEGDVEAPMDKDDLPPYDEAAAKLARDRRMLGAAIAGSSLALLVSGNSIVAAAVGGGAAYATTREGKLGDAARTIGDKTMDLIDRARVKLHEHRVPERAAAAAAAVSAKAAEIDRQFHLTERGRVAAADVATRLQALDARHGIVERATAAAASATPRGAARDGAAVPSAERTSELDAEAGATTLGVPVDDADQLADLRLGKASSHAAN</sequence>
<feature type="compositionally biased region" description="Basic and acidic residues" evidence="1">
    <location>
        <begin position="16"/>
        <end position="29"/>
    </location>
</feature>
<feature type="region of interest" description="Disordered" evidence="1">
    <location>
        <begin position="1"/>
        <end position="57"/>
    </location>
</feature>
<comment type="caution">
    <text evidence="2">The sequence shown here is derived from an EMBL/GenBank/DDBJ whole genome shotgun (WGS) entry which is preliminary data.</text>
</comment>